<sequence>MSSDQQQARDEEFFLTQQEKLFRHNVIESLSDGKKYVPIYFEKFNITVYFTGKNGLGLIYSEYFGSKKSVYKDISKNNGAIVSPDEIYDFAPFCETFEIKSYSTNSDFFVFQSRIKCLEINNKSDILTSNRTFYNKFIYKSLSMVTCTFTLSYTTLTPRDLCRILICGRHLSLLIFNSCRIPDQHYSKRCLSYHSDPNPYPKTYLRFITCQTLPHNTPEEYFNFIHTFMEKVIKSDLKKKLKACEFDGLTLIRKYMRLAKLLGFKDIGMRNVPRNCLIFDFDSQE</sequence>
<reference evidence="1" key="1">
    <citation type="submission" date="2023-07" db="EMBL/GenBank/DDBJ databases">
        <authorList>
            <consortium name="AG Swart"/>
            <person name="Singh M."/>
            <person name="Singh A."/>
            <person name="Seah K."/>
            <person name="Emmerich C."/>
        </authorList>
    </citation>
    <scope>NUCLEOTIDE SEQUENCE</scope>
    <source>
        <strain evidence="1">DP1</strain>
    </source>
</reference>
<accession>A0AAD1XRG5</accession>
<proteinExistence type="predicted"/>
<gene>
    <name evidence="1" type="ORF">ECRASSUSDP1_LOCUS18833</name>
</gene>
<dbReference type="EMBL" id="CAMPGE010019088">
    <property type="protein sequence ID" value="CAI2377447.1"/>
    <property type="molecule type" value="Genomic_DNA"/>
</dbReference>
<dbReference type="AlphaFoldDB" id="A0AAD1XRG5"/>
<evidence type="ECO:0000313" key="1">
    <source>
        <dbReference type="EMBL" id="CAI2377447.1"/>
    </source>
</evidence>
<name>A0AAD1XRG5_EUPCR</name>
<organism evidence="1 2">
    <name type="scientific">Euplotes crassus</name>
    <dbReference type="NCBI Taxonomy" id="5936"/>
    <lineage>
        <taxon>Eukaryota</taxon>
        <taxon>Sar</taxon>
        <taxon>Alveolata</taxon>
        <taxon>Ciliophora</taxon>
        <taxon>Intramacronucleata</taxon>
        <taxon>Spirotrichea</taxon>
        <taxon>Hypotrichia</taxon>
        <taxon>Euplotida</taxon>
        <taxon>Euplotidae</taxon>
        <taxon>Moneuplotes</taxon>
    </lineage>
</organism>
<keyword evidence="2" id="KW-1185">Reference proteome</keyword>
<protein>
    <submittedName>
        <fullName evidence="1">Uncharacterized protein</fullName>
    </submittedName>
</protein>
<comment type="caution">
    <text evidence="1">The sequence shown here is derived from an EMBL/GenBank/DDBJ whole genome shotgun (WGS) entry which is preliminary data.</text>
</comment>
<evidence type="ECO:0000313" key="2">
    <source>
        <dbReference type="Proteomes" id="UP001295684"/>
    </source>
</evidence>
<dbReference type="Proteomes" id="UP001295684">
    <property type="component" value="Unassembled WGS sequence"/>
</dbReference>